<evidence type="ECO:0000256" key="2">
    <source>
        <dbReference type="RuleBase" id="RU003690"/>
    </source>
</evidence>
<organism evidence="3 4">
    <name type="scientific">Ziziphus jujuba</name>
    <name type="common">Chinese jujube</name>
    <name type="synonym">Ziziphus sativa</name>
    <dbReference type="NCBI Taxonomy" id="326968"/>
    <lineage>
        <taxon>Eukaryota</taxon>
        <taxon>Viridiplantae</taxon>
        <taxon>Streptophyta</taxon>
        <taxon>Embryophyta</taxon>
        <taxon>Tracheophyta</taxon>
        <taxon>Spermatophyta</taxon>
        <taxon>Magnoliopsida</taxon>
        <taxon>eudicotyledons</taxon>
        <taxon>Gunneridae</taxon>
        <taxon>Pentapetalae</taxon>
        <taxon>rosids</taxon>
        <taxon>fabids</taxon>
        <taxon>Rosales</taxon>
        <taxon>Rhamnaceae</taxon>
        <taxon>Paliureae</taxon>
        <taxon>Ziziphus</taxon>
    </lineage>
</organism>
<dbReference type="PANTHER" id="PTHR10353:SF154">
    <property type="entry name" value="BETA-GLUCOSIDASE 9-RELATED"/>
    <property type="match status" value="1"/>
</dbReference>
<evidence type="ECO:0000313" key="3">
    <source>
        <dbReference type="Proteomes" id="UP001652623"/>
    </source>
</evidence>
<dbReference type="SUPFAM" id="SSF51445">
    <property type="entry name" value="(Trans)glycosidases"/>
    <property type="match status" value="1"/>
</dbReference>
<reference evidence="4" key="2">
    <citation type="submission" date="2025-08" db="UniProtKB">
        <authorList>
            <consortium name="RefSeq"/>
        </authorList>
    </citation>
    <scope>IDENTIFICATION</scope>
    <source>
        <tissue evidence="4">Seedling</tissue>
    </source>
</reference>
<keyword evidence="3" id="KW-1185">Reference proteome</keyword>
<dbReference type="RefSeq" id="XP_048330601.2">
    <property type="nucleotide sequence ID" value="XM_048474644.2"/>
</dbReference>
<evidence type="ECO:0000256" key="1">
    <source>
        <dbReference type="ARBA" id="ARBA00010838"/>
    </source>
</evidence>
<dbReference type="InterPro" id="IPR017853">
    <property type="entry name" value="GH"/>
</dbReference>
<accession>A0ABM3IKT8</accession>
<dbReference type="Gene3D" id="3.20.20.80">
    <property type="entry name" value="Glycosidases"/>
    <property type="match status" value="1"/>
</dbReference>
<dbReference type="Pfam" id="PF00232">
    <property type="entry name" value="Glyco_hydro_1"/>
    <property type="match status" value="1"/>
</dbReference>
<evidence type="ECO:0000313" key="4">
    <source>
        <dbReference type="RefSeq" id="XP_048330601.2"/>
    </source>
</evidence>
<gene>
    <name evidence="4" type="primary">LOC107406012</name>
</gene>
<dbReference type="Proteomes" id="UP001652623">
    <property type="component" value="Chromosome 2"/>
</dbReference>
<proteinExistence type="inferred from homology"/>
<reference evidence="3" key="1">
    <citation type="submission" date="2025-05" db="UniProtKB">
        <authorList>
            <consortium name="RefSeq"/>
        </authorList>
    </citation>
    <scope>NUCLEOTIDE SEQUENCE [LARGE SCALE GENOMIC DNA]</scope>
</reference>
<comment type="similarity">
    <text evidence="1 2">Belongs to the glycosyl hydrolase 1 family.</text>
</comment>
<dbReference type="GeneID" id="107406012"/>
<protein>
    <submittedName>
        <fullName evidence="4">Beta-glucosidase 11-like</fullName>
    </submittedName>
</protein>
<dbReference type="PANTHER" id="PTHR10353">
    <property type="entry name" value="GLYCOSYL HYDROLASE"/>
    <property type="match status" value="1"/>
</dbReference>
<name>A0ABM3IKT8_ZIZJJ</name>
<sequence length="351" mass="40519">MPQSLEEKYGGYLSHSFVNDLKDYSDFCFKTFGDRIKHWVTINEPKILSLFGYENGWAPPGRCSLPNMGCTRGGNSSTEPYIAAHNLILAHAAVYKLYQEKYQEEQGGEVGIALNINYYEPYDSISLEDQAAAKRLLDFHLGWFVEPLVFGDYPKTMRELVKDRLPIFSEEQKVMLKGAYDFLGINYYLSSYAQNKPNSRVGVIPHHAVDALALELDSKNGVRLGYPETGGYPNGLRKLLEFIKEKYQEPKIYICENGVKENENSRPREESLNDLYRITFLLRHLNAVNKAIKNGVNVKGYYIWSVFDDFEWGTGLKFKYGLYYIDFENKYKRIPKLSAKWYLAFLKGKKN</sequence>
<dbReference type="InterPro" id="IPR001360">
    <property type="entry name" value="Glyco_hydro_1"/>
</dbReference>
<dbReference type="PRINTS" id="PR00131">
    <property type="entry name" value="GLHYDRLASE1"/>
</dbReference>